<gene>
    <name evidence="2" type="ORF">GHJ91_10875</name>
</gene>
<organism evidence="2">
    <name type="scientific">Sinorhizobium medicae</name>
    <dbReference type="NCBI Taxonomy" id="110321"/>
    <lineage>
        <taxon>Bacteria</taxon>
        <taxon>Pseudomonadati</taxon>
        <taxon>Pseudomonadota</taxon>
        <taxon>Alphaproteobacteria</taxon>
        <taxon>Hyphomicrobiales</taxon>
        <taxon>Rhizobiaceae</taxon>
        <taxon>Sinorhizobium/Ensifer group</taxon>
        <taxon>Sinorhizobium</taxon>
    </lineage>
</organism>
<protein>
    <submittedName>
        <fullName evidence="2">Uncharacterized protein</fullName>
    </submittedName>
</protein>
<accession>A0A6G1WJ04</accession>
<dbReference type="AlphaFoldDB" id="A0A6G1WJ04"/>
<evidence type="ECO:0000313" key="2">
    <source>
        <dbReference type="EMBL" id="MQW69643.1"/>
    </source>
</evidence>
<dbReference type="EMBL" id="WISB01000074">
    <property type="protein sequence ID" value="MQW69643.1"/>
    <property type="molecule type" value="Genomic_DNA"/>
</dbReference>
<proteinExistence type="predicted"/>
<reference evidence="2" key="1">
    <citation type="journal article" date="2013" name="Genome Biol.">
        <title>Comparative genomics of the core and accessory genomes of 48 Sinorhizobium strains comprising five genospecies.</title>
        <authorList>
            <person name="Sugawara M."/>
            <person name="Epstein B."/>
            <person name="Badgley B.D."/>
            <person name="Unno T."/>
            <person name="Xu L."/>
            <person name="Reese J."/>
            <person name="Gyaneshwar P."/>
            <person name="Denny R."/>
            <person name="Mudge J."/>
            <person name="Bharti A.K."/>
            <person name="Farmer A.D."/>
            <person name="May G.D."/>
            <person name="Woodward J.E."/>
            <person name="Medigue C."/>
            <person name="Vallenet D."/>
            <person name="Lajus A."/>
            <person name="Rouy Z."/>
            <person name="Martinez-Vaz B."/>
            <person name="Tiffin P."/>
            <person name="Young N.D."/>
            <person name="Sadowsky M.J."/>
        </authorList>
    </citation>
    <scope>NUCLEOTIDE SEQUENCE</scope>
    <source>
        <strain evidence="2">M1</strain>
    </source>
</reference>
<feature type="compositionally biased region" description="Basic and acidic residues" evidence="1">
    <location>
        <begin position="17"/>
        <end position="33"/>
    </location>
</feature>
<feature type="region of interest" description="Disordered" evidence="1">
    <location>
        <begin position="15"/>
        <end position="40"/>
    </location>
</feature>
<name>A0A6G1WJ04_9HYPH</name>
<sequence length="40" mass="3836">MGAVICAAFAGFGVSGHNKEEEPCVAPDGKDEGSVGNGAG</sequence>
<comment type="caution">
    <text evidence="2">The sequence shown here is derived from an EMBL/GenBank/DDBJ whole genome shotgun (WGS) entry which is preliminary data.</text>
</comment>
<evidence type="ECO:0000256" key="1">
    <source>
        <dbReference type="SAM" id="MobiDB-lite"/>
    </source>
</evidence>